<feature type="transmembrane region" description="Helical" evidence="2">
    <location>
        <begin position="12"/>
        <end position="33"/>
    </location>
</feature>
<dbReference type="AlphaFoldDB" id="A0A182CXN1"/>
<feature type="region of interest" description="Disordered" evidence="1">
    <location>
        <begin position="117"/>
        <end position="137"/>
    </location>
</feature>
<dbReference type="Pfam" id="PF02470">
    <property type="entry name" value="MlaD"/>
    <property type="match status" value="1"/>
</dbReference>
<organism evidence="4">
    <name type="scientific">Blastochloris viridis</name>
    <name type="common">Rhodopseudomonas viridis</name>
    <dbReference type="NCBI Taxonomy" id="1079"/>
    <lineage>
        <taxon>Bacteria</taxon>
        <taxon>Pseudomonadati</taxon>
        <taxon>Pseudomonadota</taxon>
        <taxon>Alphaproteobacteria</taxon>
        <taxon>Hyphomicrobiales</taxon>
        <taxon>Blastochloridaceae</taxon>
        <taxon>Blastochloris</taxon>
    </lineage>
</organism>
<dbReference type="PANTHER" id="PTHR36698:SF2">
    <property type="entry name" value="MCE_MLAD DOMAIN-CONTAINING PROTEIN"/>
    <property type="match status" value="1"/>
</dbReference>
<evidence type="ECO:0000313" key="4">
    <source>
        <dbReference type="EMBL" id="BAR97955.1"/>
    </source>
</evidence>
<dbReference type="PANTHER" id="PTHR36698">
    <property type="entry name" value="BLL5892 PROTEIN"/>
    <property type="match status" value="1"/>
</dbReference>
<protein>
    <submittedName>
        <fullName evidence="4">ABC-type transport system</fullName>
    </submittedName>
</protein>
<name>A0A182CXN1_BLAVI</name>
<sequence>MPGHSMETRANYLIVGLFTLAVIASGFVFVWWFQRPMQRTAGNTFDVVFDGSVSGLRAGSSVLFNGIRVGEVHSLRLDPDNPRRVIAVMVVQSSTPIRADTKASLEYQGLTGIASVSLSGGEPDAPPPPTGPSGTPRIVTDASATQDMAAAVRRVAGQAEAVLGKIDRLISDNQTDVRATIANVTRFSEALARNSEAVDGLLKEASVATKSIASASGKIDRLLGTDEKGVAADISGATRAIRELAERLDKRTADITVGITNFTNRGLRDFEALTVDGRRTINDFDRTLRKLERNPSQFIFGGNGVPEYSQRR</sequence>
<keyword evidence="2" id="KW-0812">Transmembrane</keyword>
<evidence type="ECO:0000256" key="2">
    <source>
        <dbReference type="SAM" id="Phobius"/>
    </source>
</evidence>
<proteinExistence type="predicted"/>
<keyword evidence="2" id="KW-0472">Membrane</keyword>
<feature type="domain" description="Mce/MlaD" evidence="3">
    <location>
        <begin position="44"/>
        <end position="121"/>
    </location>
</feature>
<accession>A0A182CXN1</accession>
<gene>
    <name evidence="4" type="ORF">BV133_362</name>
</gene>
<evidence type="ECO:0000259" key="3">
    <source>
        <dbReference type="Pfam" id="PF02470"/>
    </source>
</evidence>
<keyword evidence="2" id="KW-1133">Transmembrane helix</keyword>
<evidence type="ECO:0000256" key="1">
    <source>
        <dbReference type="SAM" id="MobiDB-lite"/>
    </source>
</evidence>
<dbReference type="InterPro" id="IPR003399">
    <property type="entry name" value="Mce/MlaD"/>
</dbReference>
<reference evidence="4" key="1">
    <citation type="journal article" date="2015" name="Genome Announc.">
        <title>Complete Genome Sequence of the Bacteriochlorophyll b-Producing Photosynthetic Bacterium Blastochloris viridis.</title>
        <authorList>
            <person name="Tsukatani Y."/>
            <person name="Hirose Y."/>
            <person name="Harada J."/>
            <person name="Misawa N."/>
            <person name="Mori K."/>
            <person name="Inoue K."/>
            <person name="Tamiaki H."/>
        </authorList>
    </citation>
    <scope>NUCLEOTIDE SEQUENCE [LARGE SCALE GENOMIC DNA]</scope>
    <source>
        <strain evidence="4">DSM 133</strain>
    </source>
</reference>
<dbReference type="EMBL" id="AP014854">
    <property type="protein sequence ID" value="BAR97955.1"/>
    <property type="molecule type" value="Genomic_DNA"/>
</dbReference>